<keyword evidence="2" id="KW-0830">Ubiquinone</keyword>
<dbReference type="InterPro" id="IPR029068">
    <property type="entry name" value="Glyas_Bleomycin-R_OHBP_Dase"/>
</dbReference>
<reference evidence="2 3" key="1">
    <citation type="submission" date="2018-08" db="EMBL/GenBank/DDBJ databases">
        <title>Genomic Encyclopedia of Type Strains, Phase IV (KMG-IV): sequencing the most valuable type-strain genomes for metagenomic binning, comparative biology and taxonomic classification.</title>
        <authorList>
            <person name="Goeker M."/>
        </authorList>
    </citation>
    <scope>NUCLEOTIDE SEQUENCE [LARGE SCALE GENOMIC DNA]</scope>
    <source>
        <strain evidence="2 3">DSM 23923</strain>
    </source>
</reference>
<dbReference type="Pfam" id="PF06983">
    <property type="entry name" value="3-dmu-9_3-mt"/>
    <property type="match status" value="1"/>
</dbReference>
<evidence type="ECO:0000313" key="3">
    <source>
        <dbReference type="Proteomes" id="UP000256388"/>
    </source>
</evidence>
<keyword evidence="2" id="KW-0808">Transferase</keyword>
<dbReference type="RefSeq" id="WP_116226379.1">
    <property type="nucleotide sequence ID" value="NZ_AP018437.1"/>
</dbReference>
<sequence length="151" mass="16896">MPKITPFLWFDHQAEEAANFYVSVFKQAKILSVSRSEEGSAFTVSFELDGQEFIALNGGPVFTFTPAISFFVHCKTQAEVDHYWDSLSEGGEVEQCGWLKDRYGISWQIVPDILGELLADPDPVKAQRVNQAMLGMIKLDISQLQAAYDGK</sequence>
<protein>
    <submittedName>
        <fullName evidence="2">Putative 3-demethylubiquinone-9 3-methyltransferase (Glyoxalase superfamily)</fullName>
    </submittedName>
</protein>
<dbReference type="SUPFAM" id="SSF54593">
    <property type="entry name" value="Glyoxalase/Bleomycin resistance protein/Dihydroxybiphenyl dioxygenase"/>
    <property type="match status" value="1"/>
</dbReference>
<dbReference type="GO" id="GO:0008168">
    <property type="term" value="F:methyltransferase activity"/>
    <property type="evidence" value="ECO:0007669"/>
    <property type="project" value="UniProtKB-KW"/>
</dbReference>
<dbReference type="Proteomes" id="UP000256388">
    <property type="component" value="Unassembled WGS sequence"/>
</dbReference>
<dbReference type="PANTHER" id="PTHR33990">
    <property type="entry name" value="PROTEIN YJDN-RELATED"/>
    <property type="match status" value="1"/>
</dbReference>
<dbReference type="GO" id="GO:0032259">
    <property type="term" value="P:methylation"/>
    <property type="evidence" value="ECO:0007669"/>
    <property type="project" value="UniProtKB-KW"/>
</dbReference>
<gene>
    <name evidence="2" type="ORF">DFR64_3141</name>
</gene>
<dbReference type="PIRSF" id="PIRSF021700">
    <property type="entry name" value="3_dmu_93_MTrfase"/>
    <property type="match status" value="1"/>
</dbReference>
<evidence type="ECO:0000313" key="2">
    <source>
        <dbReference type="EMBL" id="REG04789.1"/>
    </source>
</evidence>
<dbReference type="AlphaFoldDB" id="A0A347ZPG6"/>
<proteinExistence type="predicted"/>
<dbReference type="EMBL" id="QUMS01000006">
    <property type="protein sequence ID" value="REG04789.1"/>
    <property type="molecule type" value="Genomic_DNA"/>
</dbReference>
<dbReference type="OrthoDB" id="9806473at2"/>
<name>A0A347ZPG6_9CHLR</name>
<comment type="caution">
    <text evidence="2">The sequence shown here is derived from an EMBL/GenBank/DDBJ whole genome shotgun (WGS) entry which is preliminary data.</text>
</comment>
<dbReference type="InterPro" id="IPR009725">
    <property type="entry name" value="3_dmu_93_MTrfase"/>
</dbReference>
<accession>A0A347ZPG6</accession>
<evidence type="ECO:0000259" key="1">
    <source>
        <dbReference type="Pfam" id="PF06983"/>
    </source>
</evidence>
<dbReference type="CDD" id="cd06588">
    <property type="entry name" value="PhnB_like"/>
    <property type="match status" value="1"/>
</dbReference>
<keyword evidence="2" id="KW-0489">Methyltransferase</keyword>
<keyword evidence="3" id="KW-1185">Reference proteome</keyword>
<dbReference type="Gene3D" id="3.10.180.10">
    <property type="entry name" value="2,3-Dihydroxybiphenyl 1,2-Dioxygenase, domain 1"/>
    <property type="match status" value="1"/>
</dbReference>
<organism evidence="2 3">
    <name type="scientific">Pelolinea submarina</name>
    <dbReference type="NCBI Taxonomy" id="913107"/>
    <lineage>
        <taxon>Bacteria</taxon>
        <taxon>Bacillati</taxon>
        <taxon>Chloroflexota</taxon>
        <taxon>Anaerolineae</taxon>
        <taxon>Anaerolineales</taxon>
        <taxon>Anaerolineaceae</taxon>
        <taxon>Pelolinea</taxon>
    </lineage>
</organism>
<dbReference type="InterPro" id="IPR028973">
    <property type="entry name" value="PhnB-like"/>
</dbReference>
<feature type="domain" description="PhnB-like" evidence="1">
    <location>
        <begin position="3"/>
        <end position="110"/>
    </location>
</feature>